<dbReference type="RefSeq" id="WP_059526023.1">
    <property type="nucleotide sequence ID" value="NZ_LOXZ01000037.1"/>
</dbReference>
<dbReference type="GO" id="GO:0016874">
    <property type="term" value="F:ligase activity"/>
    <property type="evidence" value="ECO:0007669"/>
    <property type="project" value="UniProtKB-KW"/>
</dbReference>
<name>A0A103UBJ8_BURCE</name>
<dbReference type="InterPro" id="IPR021122">
    <property type="entry name" value="RNA_ligase_dom_REL/Rnl2"/>
</dbReference>
<evidence type="ECO:0000259" key="1">
    <source>
        <dbReference type="Pfam" id="PF09414"/>
    </source>
</evidence>
<dbReference type="SUPFAM" id="SSF56091">
    <property type="entry name" value="DNA ligase/mRNA capping enzyme, catalytic domain"/>
    <property type="match status" value="1"/>
</dbReference>
<proteinExistence type="predicted"/>
<reference evidence="2 3" key="1">
    <citation type="submission" date="2015-11" db="EMBL/GenBank/DDBJ databases">
        <title>Expanding the genomic diversity of Burkholderia species for the development of highly accurate diagnostics.</title>
        <authorList>
            <person name="Sahl J."/>
            <person name="Keim P."/>
            <person name="Wagner D."/>
        </authorList>
    </citation>
    <scope>NUCLEOTIDE SEQUENCE [LARGE SCALE GENOMIC DNA]</scope>
    <source>
        <strain evidence="2 3">MSMB1302</strain>
    </source>
</reference>
<accession>A0A103UBJ8</accession>
<evidence type="ECO:0000313" key="3">
    <source>
        <dbReference type="Proteomes" id="UP000069001"/>
    </source>
</evidence>
<dbReference type="EMBL" id="LOYH01000027">
    <property type="protein sequence ID" value="KVK86161.1"/>
    <property type="molecule type" value="Genomic_DNA"/>
</dbReference>
<dbReference type="InterPro" id="IPR052732">
    <property type="entry name" value="Cell-binding_unc_protein"/>
</dbReference>
<comment type="caution">
    <text evidence="2">The sequence shown here is derived from an EMBL/GenBank/DDBJ whole genome shotgun (WGS) entry which is preliminary data.</text>
</comment>
<organism evidence="2 3">
    <name type="scientific">Burkholderia cepacia</name>
    <name type="common">Pseudomonas cepacia</name>
    <dbReference type="NCBI Taxonomy" id="292"/>
    <lineage>
        <taxon>Bacteria</taxon>
        <taxon>Pseudomonadati</taxon>
        <taxon>Pseudomonadota</taxon>
        <taxon>Betaproteobacteria</taxon>
        <taxon>Burkholderiales</taxon>
        <taxon>Burkholderiaceae</taxon>
        <taxon>Burkholderia</taxon>
        <taxon>Burkholderia cepacia complex</taxon>
    </lineage>
</organism>
<keyword evidence="2" id="KW-0436">Ligase</keyword>
<sequence>MTLDFRAYAQSLDLARYPRTPHLEGSRLQDGDEGRDHVPYRTLAGAHIVVEEKLDGANTGISFGPAGELLLQSRGHYLAGGGRERQFGFVKTWAAAHAGWLLDRLGDRYVMYGETMSKKHAVFYDALPHHFFEFDVFDRATGRFLSTCARRALLADGPVLSVPVLYEGIAPARLADLKALLGPSLAKTPDWRRAFEETVRRQGLDLARAWQQCDKSTLAEGLYVKVETDGTTTARLKWVRHDFVQAILESARHHSEQPFIPNLLAPDVDLYAPRPTVTWRSSAAARAHPCMRNGRAPFREES</sequence>
<dbReference type="PANTHER" id="PTHR43883:SF1">
    <property type="entry name" value="GLUCONOKINASE"/>
    <property type="match status" value="1"/>
</dbReference>
<gene>
    <name evidence="2" type="ORF">WS90_07735</name>
</gene>
<dbReference type="Gene3D" id="3.30.470.30">
    <property type="entry name" value="DNA ligase/mRNA capping enzyme"/>
    <property type="match status" value="1"/>
</dbReference>
<dbReference type="PANTHER" id="PTHR43883">
    <property type="entry name" value="SLR0207 PROTEIN"/>
    <property type="match status" value="1"/>
</dbReference>
<dbReference type="AlphaFoldDB" id="A0A103UBJ8"/>
<feature type="domain" description="RNA ligase" evidence="1">
    <location>
        <begin position="47"/>
        <end position="239"/>
    </location>
</feature>
<evidence type="ECO:0000313" key="2">
    <source>
        <dbReference type="EMBL" id="KVK86161.1"/>
    </source>
</evidence>
<dbReference type="Pfam" id="PF09414">
    <property type="entry name" value="RNA_ligase"/>
    <property type="match status" value="1"/>
</dbReference>
<protein>
    <submittedName>
        <fullName evidence="2">DNA ligase</fullName>
    </submittedName>
</protein>
<dbReference type="Proteomes" id="UP000069001">
    <property type="component" value="Unassembled WGS sequence"/>
</dbReference>